<feature type="region of interest" description="Disordered" evidence="1">
    <location>
        <begin position="47"/>
        <end position="68"/>
    </location>
</feature>
<organism evidence="2 3">
    <name type="scientific">Pleurodeles waltl</name>
    <name type="common">Iberian ribbed newt</name>
    <dbReference type="NCBI Taxonomy" id="8319"/>
    <lineage>
        <taxon>Eukaryota</taxon>
        <taxon>Metazoa</taxon>
        <taxon>Chordata</taxon>
        <taxon>Craniata</taxon>
        <taxon>Vertebrata</taxon>
        <taxon>Euteleostomi</taxon>
        <taxon>Amphibia</taxon>
        <taxon>Batrachia</taxon>
        <taxon>Caudata</taxon>
        <taxon>Salamandroidea</taxon>
        <taxon>Salamandridae</taxon>
        <taxon>Pleurodelinae</taxon>
        <taxon>Pleurodeles</taxon>
    </lineage>
</organism>
<evidence type="ECO:0000313" key="3">
    <source>
        <dbReference type="Proteomes" id="UP001066276"/>
    </source>
</evidence>
<dbReference type="EMBL" id="JANPWB010000005">
    <property type="protein sequence ID" value="KAJ1190048.1"/>
    <property type="molecule type" value="Genomic_DNA"/>
</dbReference>
<keyword evidence="3" id="KW-1185">Reference proteome</keyword>
<evidence type="ECO:0000313" key="2">
    <source>
        <dbReference type="EMBL" id="KAJ1190048.1"/>
    </source>
</evidence>
<dbReference type="AlphaFoldDB" id="A0AAV7UMH7"/>
<feature type="region of interest" description="Disordered" evidence="1">
    <location>
        <begin position="1"/>
        <end position="33"/>
    </location>
</feature>
<sequence length="122" mass="13141">MRSNATPHVTAVPRREDLPDPIRSGARGSTTPWAFRMSRGLEWAGTRSGCFRPADGKEGRPPAADVPNRTGEVSLLRADGALTALTPGARPIAGAAGAWRSHNERRRGTSNRSILTTLRLCR</sequence>
<protein>
    <submittedName>
        <fullName evidence="2">Uncharacterized protein</fullName>
    </submittedName>
</protein>
<reference evidence="2" key="1">
    <citation type="journal article" date="2022" name="bioRxiv">
        <title>Sequencing and chromosome-scale assembly of the giantPleurodeles waltlgenome.</title>
        <authorList>
            <person name="Brown T."/>
            <person name="Elewa A."/>
            <person name="Iarovenko S."/>
            <person name="Subramanian E."/>
            <person name="Araus A.J."/>
            <person name="Petzold A."/>
            <person name="Susuki M."/>
            <person name="Suzuki K.-i.T."/>
            <person name="Hayashi T."/>
            <person name="Toyoda A."/>
            <person name="Oliveira C."/>
            <person name="Osipova E."/>
            <person name="Leigh N.D."/>
            <person name="Simon A."/>
            <person name="Yun M.H."/>
        </authorList>
    </citation>
    <scope>NUCLEOTIDE SEQUENCE</scope>
    <source>
        <strain evidence="2">20211129_DDA</strain>
        <tissue evidence="2">Liver</tissue>
    </source>
</reference>
<comment type="caution">
    <text evidence="2">The sequence shown here is derived from an EMBL/GenBank/DDBJ whole genome shotgun (WGS) entry which is preliminary data.</text>
</comment>
<evidence type="ECO:0000256" key="1">
    <source>
        <dbReference type="SAM" id="MobiDB-lite"/>
    </source>
</evidence>
<name>A0AAV7UMH7_PLEWA</name>
<gene>
    <name evidence="2" type="ORF">NDU88_006787</name>
</gene>
<proteinExistence type="predicted"/>
<accession>A0AAV7UMH7</accession>
<dbReference type="Proteomes" id="UP001066276">
    <property type="component" value="Chromosome 3_1"/>
</dbReference>